<gene>
    <name evidence="1" type="ORF">AMTR_s00055p00162340</name>
</gene>
<protein>
    <submittedName>
        <fullName evidence="1">Uncharacterized protein</fullName>
    </submittedName>
</protein>
<dbReference type="EMBL" id="KI392237">
    <property type="protein sequence ID" value="ERN18290.1"/>
    <property type="molecule type" value="Genomic_DNA"/>
</dbReference>
<dbReference type="AlphaFoldDB" id="U5D7S1"/>
<dbReference type="Gramene" id="ERN18290">
    <property type="protein sequence ID" value="ERN18290"/>
    <property type="gene ID" value="AMTR_s00055p00162340"/>
</dbReference>
<dbReference type="HOGENOM" id="CLU_2545664_0_0_1"/>
<proteinExistence type="predicted"/>
<accession>U5D7S1</accession>
<reference evidence="2" key="1">
    <citation type="journal article" date="2013" name="Science">
        <title>The Amborella genome and the evolution of flowering plants.</title>
        <authorList>
            <consortium name="Amborella Genome Project"/>
        </authorList>
    </citation>
    <scope>NUCLEOTIDE SEQUENCE [LARGE SCALE GENOMIC DNA]</scope>
</reference>
<organism evidence="1 2">
    <name type="scientific">Amborella trichopoda</name>
    <dbReference type="NCBI Taxonomy" id="13333"/>
    <lineage>
        <taxon>Eukaryota</taxon>
        <taxon>Viridiplantae</taxon>
        <taxon>Streptophyta</taxon>
        <taxon>Embryophyta</taxon>
        <taxon>Tracheophyta</taxon>
        <taxon>Spermatophyta</taxon>
        <taxon>Magnoliopsida</taxon>
        <taxon>Amborellales</taxon>
        <taxon>Amborellaceae</taxon>
        <taxon>Amborella</taxon>
    </lineage>
</organism>
<keyword evidence="2" id="KW-1185">Reference proteome</keyword>
<name>U5D7S1_AMBTC</name>
<evidence type="ECO:0000313" key="1">
    <source>
        <dbReference type="EMBL" id="ERN18290.1"/>
    </source>
</evidence>
<dbReference type="Proteomes" id="UP000017836">
    <property type="component" value="Unassembled WGS sequence"/>
</dbReference>
<evidence type="ECO:0000313" key="2">
    <source>
        <dbReference type="Proteomes" id="UP000017836"/>
    </source>
</evidence>
<sequence length="83" mass="9369">METKAAKQGKQIEEDRIALIPCKSRECSVQCCASSTDGKSKNIYSLQEDSKIIISHNKGEEVAYSYNSREKEGMERVKPRRTA</sequence>